<evidence type="ECO:0000259" key="1">
    <source>
        <dbReference type="Pfam" id="PF06276"/>
    </source>
</evidence>
<organism evidence="2 3">
    <name type="scientific">Pseudomonas abietaniphila</name>
    <dbReference type="NCBI Taxonomy" id="89065"/>
    <lineage>
        <taxon>Bacteria</taxon>
        <taxon>Pseudomonadati</taxon>
        <taxon>Pseudomonadota</taxon>
        <taxon>Gammaproteobacteria</taxon>
        <taxon>Pseudomonadales</taxon>
        <taxon>Pseudomonadaceae</taxon>
        <taxon>Pseudomonas</taxon>
    </lineage>
</organism>
<dbReference type="STRING" id="89065.SAMN05216605_107323"/>
<name>A0A1G8EDQ7_9PSED</name>
<dbReference type="InterPro" id="IPR008090">
    <property type="entry name" value="Fe_iron_reduct"/>
</dbReference>
<dbReference type="EMBL" id="FNCO01000007">
    <property type="protein sequence ID" value="SDH68018.1"/>
    <property type="molecule type" value="Genomic_DNA"/>
</dbReference>
<evidence type="ECO:0000313" key="2">
    <source>
        <dbReference type="EMBL" id="SDH68018.1"/>
    </source>
</evidence>
<dbReference type="NCBIfam" id="TIGR03951">
    <property type="entry name" value="Fe_III_red_FhuF"/>
    <property type="match status" value="1"/>
</dbReference>
<dbReference type="Proteomes" id="UP000182894">
    <property type="component" value="Unassembled WGS sequence"/>
</dbReference>
<evidence type="ECO:0000313" key="3">
    <source>
        <dbReference type="Proteomes" id="UP000182894"/>
    </source>
</evidence>
<dbReference type="RefSeq" id="WP_074753462.1">
    <property type="nucleotide sequence ID" value="NZ_FNCO01000007.1"/>
</dbReference>
<dbReference type="Pfam" id="PF06276">
    <property type="entry name" value="FhuF"/>
    <property type="match status" value="1"/>
</dbReference>
<reference evidence="3" key="1">
    <citation type="submission" date="2016-10" db="EMBL/GenBank/DDBJ databases">
        <authorList>
            <person name="Varghese N."/>
            <person name="Submissions S."/>
        </authorList>
    </citation>
    <scope>NUCLEOTIDE SEQUENCE [LARGE SCALE GENOMIC DNA]</scope>
    <source>
        <strain evidence="3">ATCC 700689</strain>
    </source>
</reference>
<sequence length="239" mass="26940">MIPALAPLFIADFAHYRDVLVLEDDPRPAVPLRTLLTPEVFSSVLNRFGAQYPGSDRRGLASIWSKYYFTKLIPPVVAASLMLDHRLPLRLEQLQVMLDEQGMPLGFKLPDPGQRWALAPTDTFQRFDELTEGHLRPFIDTVAILTRLSPKVLWSNAGNYFEWLLGVLASAIPQADLSHGHDLLNAVDLPDGRRNRLYQPVQYIKVAGQVDLKRQRRVCCVRYRVGGLAVCENCPLPNA</sequence>
<dbReference type="InterPro" id="IPR022770">
    <property type="entry name" value="IucA/IucC-like_C"/>
</dbReference>
<dbReference type="OrthoDB" id="8993954at2"/>
<dbReference type="AlphaFoldDB" id="A0A1G8EDQ7"/>
<dbReference type="GO" id="GO:0003824">
    <property type="term" value="F:catalytic activity"/>
    <property type="evidence" value="ECO:0007669"/>
    <property type="project" value="UniProtKB-ARBA"/>
</dbReference>
<gene>
    <name evidence="2" type="ORF">SAMN05216605_107323</name>
</gene>
<feature type="domain" description="Aerobactin siderophore biosynthesis IucA/IucC-like C-terminal" evidence="1">
    <location>
        <begin position="62"/>
        <end position="197"/>
    </location>
</feature>
<proteinExistence type="predicted"/>
<protein>
    <submittedName>
        <fullName evidence="2">Ferric iron reductase protein FhuF</fullName>
    </submittedName>
</protein>
<keyword evidence="3" id="KW-1185">Reference proteome</keyword>
<accession>A0A1G8EDQ7</accession>